<accession>A0A383C6Z4</accession>
<gene>
    <name evidence="1" type="ORF">METZ01_LOCUS481030</name>
</gene>
<evidence type="ECO:0000313" key="1">
    <source>
        <dbReference type="EMBL" id="SVE28176.1"/>
    </source>
</evidence>
<proteinExistence type="predicted"/>
<dbReference type="AlphaFoldDB" id="A0A383C6Z4"/>
<protein>
    <submittedName>
        <fullName evidence="1">Uncharacterized protein</fullName>
    </submittedName>
</protein>
<organism evidence="1">
    <name type="scientific">marine metagenome</name>
    <dbReference type="NCBI Taxonomy" id="408172"/>
    <lineage>
        <taxon>unclassified sequences</taxon>
        <taxon>metagenomes</taxon>
        <taxon>ecological metagenomes</taxon>
    </lineage>
</organism>
<name>A0A383C6Z4_9ZZZZ</name>
<sequence>IYAGGTPVLEFKDQGSLVKGDRPLGYIGPDGIQSNWQPQFGFGQRVDGQ</sequence>
<reference evidence="1" key="1">
    <citation type="submission" date="2018-05" db="EMBL/GenBank/DDBJ databases">
        <authorList>
            <person name="Lanie J.A."/>
            <person name="Ng W.-L."/>
            <person name="Kazmierczak K.M."/>
            <person name="Andrzejewski T.M."/>
            <person name="Davidsen T.M."/>
            <person name="Wayne K.J."/>
            <person name="Tettelin H."/>
            <person name="Glass J.I."/>
            <person name="Rusch D."/>
            <person name="Podicherti R."/>
            <person name="Tsui H.-C.T."/>
            <person name="Winkler M.E."/>
        </authorList>
    </citation>
    <scope>NUCLEOTIDE SEQUENCE</scope>
</reference>
<feature type="non-terminal residue" evidence="1">
    <location>
        <position position="1"/>
    </location>
</feature>
<dbReference type="EMBL" id="UINC01206514">
    <property type="protein sequence ID" value="SVE28176.1"/>
    <property type="molecule type" value="Genomic_DNA"/>
</dbReference>